<evidence type="ECO:0000259" key="8">
    <source>
        <dbReference type="Pfam" id="PF06271"/>
    </source>
</evidence>
<keyword evidence="10" id="KW-1185">Reference proteome</keyword>
<evidence type="ECO:0000313" key="9">
    <source>
        <dbReference type="EMBL" id="GAA2719663.1"/>
    </source>
</evidence>
<gene>
    <name evidence="9" type="ORF">GCM10010439_05820</name>
</gene>
<feature type="transmembrane region" description="Helical" evidence="7">
    <location>
        <begin position="100"/>
        <end position="118"/>
    </location>
</feature>
<evidence type="ECO:0000256" key="7">
    <source>
        <dbReference type="SAM" id="Phobius"/>
    </source>
</evidence>
<comment type="caution">
    <text evidence="9">The sequence shown here is derived from an EMBL/GenBank/DDBJ whole genome shotgun (WGS) entry which is preliminary data.</text>
</comment>
<protein>
    <recommendedName>
        <fullName evidence="8">RDD domain-containing protein</fullName>
    </recommendedName>
</protein>
<dbReference type="InterPro" id="IPR010432">
    <property type="entry name" value="RDD"/>
</dbReference>
<keyword evidence="4 7" id="KW-1133">Transmembrane helix</keyword>
<dbReference type="RefSeq" id="WP_344448512.1">
    <property type="nucleotide sequence ID" value="NZ_BAAATZ010000002.1"/>
</dbReference>
<evidence type="ECO:0000256" key="2">
    <source>
        <dbReference type="ARBA" id="ARBA00022475"/>
    </source>
</evidence>
<accession>A0ABN3TYX5</accession>
<reference evidence="9 10" key="1">
    <citation type="journal article" date="2019" name="Int. J. Syst. Evol. Microbiol.">
        <title>The Global Catalogue of Microorganisms (GCM) 10K type strain sequencing project: providing services to taxonomists for standard genome sequencing and annotation.</title>
        <authorList>
            <consortium name="The Broad Institute Genomics Platform"/>
            <consortium name="The Broad Institute Genome Sequencing Center for Infectious Disease"/>
            <person name="Wu L."/>
            <person name="Ma J."/>
        </authorList>
    </citation>
    <scope>NUCLEOTIDE SEQUENCE [LARGE SCALE GENOMIC DNA]</scope>
    <source>
        <strain evidence="9 10">JCM 8201</strain>
    </source>
</reference>
<proteinExistence type="predicted"/>
<keyword evidence="2" id="KW-1003">Cell membrane</keyword>
<dbReference type="PANTHER" id="PTHR36115:SF6">
    <property type="entry name" value="PROLINE-RICH ANTIGEN HOMOLOG"/>
    <property type="match status" value="1"/>
</dbReference>
<comment type="subcellular location">
    <subcellularLocation>
        <location evidence="1">Cell membrane</location>
        <topology evidence="1">Multi-pass membrane protein</topology>
    </subcellularLocation>
</comment>
<dbReference type="Pfam" id="PF06271">
    <property type="entry name" value="RDD"/>
    <property type="match status" value="1"/>
</dbReference>
<sequence>MGNPPYDPYGQQQPGYGQQQPGYGQQPPANPYGGPQTPPPQPQAYQASPPPAYPAQPAFPAAAQPQYGVPQQQPYGFAGGAYGAYAGWGSRFAATLVDGLIAGIPAGVLAGIGAAMSASTLEYDPVTGTTTTSGGSGAGILLSLLGYAVAFAVMLFFLYQQGTTGQTPGKKLTNIRVISEQTGQPIGFGMTFVRYLAHILDGLPCYLGYLWPLFDAKKQTFADKVMNTVAVRSV</sequence>
<evidence type="ECO:0000256" key="1">
    <source>
        <dbReference type="ARBA" id="ARBA00004651"/>
    </source>
</evidence>
<dbReference type="PANTHER" id="PTHR36115">
    <property type="entry name" value="PROLINE-RICH ANTIGEN HOMOLOG-RELATED"/>
    <property type="match status" value="1"/>
</dbReference>
<name>A0ABN3TYX5_9ACTN</name>
<dbReference type="Proteomes" id="UP001501842">
    <property type="component" value="Unassembled WGS sequence"/>
</dbReference>
<evidence type="ECO:0000256" key="3">
    <source>
        <dbReference type="ARBA" id="ARBA00022692"/>
    </source>
</evidence>
<evidence type="ECO:0000256" key="4">
    <source>
        <dbReference type="ARBA" id="ARBA00022989"/>
    </source>
</evidence>
<feature type="region of interest" description="Disordered" evidence="6">
    <location>
        <begin position="1"/>
        <end position="59"/>
    </location>
</feature>
<dbReference type="EMBL" id="BAAATZ010000002">
    <property type="protein sequence ID" value="GAA2719663.1"/>
    <property type="molecule type" value="Genomic_DNA"/>
</dbReference>
<feature type="domain" description="RDD" evidence="8">
    <location>
        <begin position="85"/>
        <end position="227"/>
    </location>
</feature>
<evidence type="ECO:0000256" key="5">
    <source>
        <dbReference type="ARBA" id="ARBA00023136"/>
    </source>
</evidence>
<dbReference type="InterPro" id="IPR051791">
    <property type="entry name" value="Pra-immunoreactive"/>
</dbReference>
<feature type="compositionally biased region" description="Low complexity" evidence="6">
    <location>
        <begin position="1"/>
        <end position="35"/>
    </location>
</feature>
<organism evidence="9 10">
    <name type="scientific">Actinocorallia aurantiaca</name>
    <dbReference type="NCBI Taxonomy" id="46204"/>
    <lineage>
        <taxon>Bacteria</taxon>
        <taxon>Bacillati</taxon>
        <taxon>Actinomycetota</taxon>
        <taxon>Actinomycetes</taxon>
        <taxon>Streptosporangiales</taxon>
        <taxon>Thermomonosporaceae</taxon>
        <taxon>Actinocorallia</taxon>
    </lineage>
</organism>
<evidence type="ECO:0000313" key="10">
    <source>
        <dbReference type="Proteomes" id="UP001501842"/>
    </source>
</evidence>
<evidence type="ECO:0000256" key="6">
    <source>
        <dbReference type="SAM" id="MobiDB-lite"/>
    </source>
</evidence>
<feature type="transmembrane region" description="Helical" evidence="7">
    <location>
        <begin position="138"/>
        <end position="159"/>
    </location>
</feature>
<keyword evidence="3 7" id="KW-0812">Transmembrane</keyword>
<keyword evidence="5 7" id="KW-0472">Membrane</keyword>
<feature type="compositionally biased region" description="Pro residues" evidence="6">
    <location>
        <begin position="36"/>
        <end position="54"/>
    </location>
</feature>